<evidence type="ECO:0000256" key="3">
    <source>
        <dbReference type="ARBA" id="ARBA00022452"/>
    </source>
</evidence>
<evidence type="ECO:0000256" key="8">
    <source>
        <dbReference type="ARBA" id="ARBA00023136"/>
    </source>
</evidence>
<accession>A0ABT6N748</accession>
<feature type="signal peptide" evidence="13">
    <location>
        <begin position="1"/>
        <end position="18"/>
    </location>
</feature>
<keyword evidence="4 10" id="KW-0812">Transmembrane</keyword>
<feature type="domain" description="TonB-dependent receptor plug" evidence="15">
    <location>
        <begin position="50"/>
        <end position="153"/>
    </location>
</feature>
<dbReference type="InterPro" id="IPR012910">
    <property type="entry name" value="Plug_dom"/>
</dbReference>
<gene>
    <name evidence="16" type="ORF">QGN17_19525</name>
</gene>
<dbReference type="RefSeq" id="WP_281046280.1">
    <property type="nucleotide sequence ID" value="NZ_JARYGZ010000005.1"/>
</dbReference>
<dbReference type="PANTHER" id="PTHR30069">
    <property type="entry name" value="TONB-DEPENDENT OUTER MEMBRANE RECEPTOR"/>
    <property type="match status" value="1"/>
</dbReference>
<feature type="chain" id="PRO_5045526295" evidence="13">
    <location>
        <begin position="19"/>
        <end position="660"/>
    </location>
</feature>
<proteinExistence type="inferred from homology"/>
<dbReference type="PANTHER" id="PTHR30069:SF53">
    <property type="entry name" value="COLICIN I RECEPTOR-RELATED"/>
    <property type="match status" value="1"/>
</dbReference>
<organism evidence="16 17">
    <name type="scientific">Sphingomonas oryzagri</name>
    <dbReference type="NCBI Taxonomy" id="3042314"/>
    <lineage>
        <taxon>Bacteria</taxon>
        <taxon>Pseudomonadati</taxon>
        <taxon>Pseudomonadota</taxon>
        <taxon>Alphaproteobacteria</taxon>
        <taxon>Sphingomonadales</taxon>
        <taxon>Sphingomonadaceae</taxon>
        <taxon>Sphingomonas</taxon>
    </lineage>
</organism>
<protein>
    <submittedName>
        <fullName evidence="16">TonB-dependent receptor</fullName>
    </submittedName>
</protein>
<dbReference type="Gene3D" id="2.170.130.10">
    <property type="entry name" value="TonB-dependent receptor, plug domain"/>
    <property type="match status" value="1"/>
</dbReference>
<evidence type="ECO:0000259" key="15">
    <source>
        <dbReference type="Pfam" id="PF07715"/>
    </source>
</evidence>
<dbReference type="Pfam" id="PF00593">
    <property type="entry name" value="TonB_dep_Rec_b-barrel"/>
    <property type="match status" value="1"/>
</dbReference>
<dbReference type="CDD" id="cd01347">
    <property type="entry name" value="ligand_gated_channel"/>
    <property type="match status" value="1"/>
</dbReference>
<keyword evidence="9 10" id="KW-0998">Cell outer membrane</keyword>
<keyword evidence="5 13" id="KW-0732">Signal</keyword>
<evidence type="ECO:0000313" key="17">
    <source>
        <dbReference type="Proteomes" id="UP001160625"/>
    </source>
</evidence>
<keyword evidence="8 10" id="KW-0472">Membrane</keyword>
<dbReference type="InterPro" id="IPR000531">
    <property type="entry name" value="Beta-barrel_TonB"/>
</dbReference>
<evidence type="ECO:0000256" key="6">
    <source>
        <dbReference type="ARBA" id="ARBA00023065"/>
    </source>
</evidence>
<evidence type="ECO:0000259" key="14">
    <source>
        <dbReference type="Pfam" id="PF00593"/>
    </source>
</evidence>
<feature type="short sequence motif" description="TonB box" evidence="11">
    <location>
        <begin position="33"/>
        <end position="39"/>
    </location>
</feature>
<evidence type="ECO:0000256" key="1">
    <source>
        <dbReference type="ARBA" id="ARBA00004571"/>
    </source>
</evidence>
<dbReference type="InterPro" id="IPR036942">
    <property type="entry name" value="Beta-barrel_TonB_sf"/>
</dbReference>
<evidence type="ECO:0000256" key="7">
    <source>
        <dbReference type="ARBA" id="ARBA00023077"/>
    </source>
</evidence>
<name>A0ABT6N748_9SPHN</name>
<evidence type="ECO:0000256" key="11">
    <source>
        <dbReference type="PROSITE-ProRule" id="PRU10143"/>
    </source>
</evidence>
<comment type="similarity">
    <text evidence="10 12">Belongs to the TonB-dependent receptor family.</text>
</comment>
<comment type="subcellular location">
    <subcellularLocation>
        <location evidence="1 10">Cell outer membrane</location>
        <topology evidence="1 10">Multi-pass membrane protein</topology>
    </subcellularLocation>
</comment>
<keyword evidence="7 11" id="KW-0798">TonB box</keyword>
<evidence type="ECO:0000256" key="12">
    <source>
        <dbReference type="RuleBase" id="RU003357"/>
    </source>
</evidence>
<dbReference type="Gene3D" id="2.40.170.20">
    <property type="entry name" value="TonB-dependent receptor, beta-barrel domain"/>
    <property type="match status" value="1"/>
</dbReference>
<feature type="domain" description="TonB-dependent receptor-like beta-barrel" evidence="14">
    <location>
        <begin position="267"/>
        <end position="633"/>
    </location>
</feature>
<dbReference type="Pfam" id="PF07715">
    <property type="entry name" value="Plug"/>
    <property type="match status" value="1"/>
</dbReference>
<dbReference type="Proteomes" id="UP001160625">
    <property type="component" value="Unassembled WGS sequence"/>
</dbReference>
<keyword evidence="2 10" id="KW-0813">Transport</keyword>
<sequence>MKTTLTLLLALSAAPAFAQANPDQPATDADGNTIVVSASRSGDAVPIDLTGASVTVIDDQAFNLRQTRVVSDILRDVPGVAVSRTGGIGGQTQIRMRGAEANQTLVLIDGIEVSDPSSSEYDFGLLVADPDAHIEVLRGQQSSLYGSDAIGGVINYITSTGAEAPGVSLRAEGGSFGTFNGAARVAGVKGDLDYALSSTYLHTNGFPTAEGGTRDVGSDNVGLSGKAIWTPAPNLKITAVGRYSHTNADTNDSDYTGTTVDSPGTHFRANAFYGLLRGQLDLLDGRFTNAVTAQVADTKRTGFDVADPYSPRDDQPIEATYGTHGRRIKGSYAGAFHFGTDAIKQVATVAVDAQRESERTTISQYGAFLGWRHTNNVGLVGEYDVTVHDRLAFGASVRHDWNNRFGDPTTYRVQASYKLDTGTRLHAAAGSGVKDPTFSELFDYYAGQYIGNPGLKPEKSHGWEAGIGQTLLGGKVSLDATYFDNRLKDEITTTYTATGSTSINLPGHTRQRGVEVSASAKLGDGWRIDAAYTYLHAPQPLSVTLDPATFLTGTIDVQGLRRAKNIASVNIAWAPPHKRFTANLGVRYNGPQNDQFFATFPGTLVRLHGYTLVNIDATYALTDRVQIFGRVENQLGEHYEDVYTFATAGRAGYGGVRVTF</sequence>
<keyword evidence="3 10" id="KW-1134">Transmembrane beta strand</keyword>
<dbReference type="SUPFAM" id="SSF56935">
    <property type="entry name" value="Porins"/>
    <property type="match status" value="1"/>
</dbReference>
<evidence type="ECO:0000256" key="10">
    <source>
        <dbReference type="PROSITE-ProRule" id="PRU01360"/>
    </source>
</evidence>
<dbReference type="PROSITE" id="PS52016">
    <property type="entry name" value="TONB_DEPENDENT_REC_3"/>
    <property type="match status" value="1"/>
</dbReference>
<reference evidence="16" key="1">
    <citation type="submission" date="2023-04" db="EMBL/GenBank/DDBJ databases">
        <title>Sphingomonas sp. MAHUQ-71 isolated from rice field.</title>
        <authorList>
            <person name="Huq M.A."/>
        </authorList>
    </citation>
    <scope>NUCLEOTIDE SEQUENCE</scope>
    <source>
        <strain evidence="16">MAHUQ-71</strain>
    </source>
</reference>
<keyword evidence="6" id="KW-0406">Ion transport</keyword>
<keyword evidence="16" id="KW-0675">Receptor</keyword>
<evidence type="ECO:0000256" key="2">
    <source>
        <dbReference type="ARBA" id="ARBA00022448"/>
    </source>
</evidence>
<evidence type="ECO:0000256" key="5">
    <source>
        <dbReference type="ARBA" id="ARBA00022729"/>
    </source>
</evidence>
<evidence type="ECO:0000256" key="9">
    <source>
        <dbReference type="ARBA" id="ARBA00023237"/>
    </source>
</evidence>
<dbReference type="EMBL" id="JARYGZ010000005">
    <property type="protein sequence ID" value="MDH7640933.1"/>
    <property type="molecule type" value="Genomic_DNA"/>
</dbReference>
<dbReference type="InterPro" id="IPR037066">
    <property type="entry name" value="Plug_dom_sf"/>
</dbReference>
<evidence type="ECO:0000313" key="16">
    <source>
        <dbReference type="EMBL" id="MDH7640933.1"/>
    </source>
</evidence>
<dbReference type="PROSITE" id="PS00430">
    <property type="entry name" value="TONB_DEPENDENT_REC_1"/>
    <property type="match status" value="1"/>
</dbReference>
<dbReference type="InterPro" id="IPR010916">
    <property type="entry name" value="TonB_box_CS"/>
</dbReference>
<evidence type="ECO:0000256" key="13">
    <source>
        <dbReference type="SAM" id="SignalP"/>
    </source>
</evidence>
<dbReference type="InterPro" id="IPR039426">
    <property type="entry name" value="TonB-dep_rcpt-like"/>
</dbReference>
<keyword evidence="17" id="KW-1185">Reference proteome</keyword>
<comment type="caution">
    <text evidence="16">The sequence shown here is derived from an EMBL/GenBank/DDBJ whole genome shotgun (WGS) entry which is preliminary data.</text>
</comment>
<evidence type="ECO:0000256" key="4">
    <source>
        <dbReference type="ARBA" id="ARBA00022692"/>
    </source>
</evidence>